<keyword evidence="1" id="KW-0732">Signal</keyword>
<dbReference type="AlphaFoldDB" id="A0A420WJ51"/>
<dbReference type="Pfam" id="PF01321">
    <property type="entry name" value="Creatinase_N"/>
    <property type="match status" value="1"/>
</dbReference>
<organism evidence="4 5">
    <name type="scientific">Litorimonas taeanensis</name>
    <dbReference type="NCBI Taxonomy" id="568099"/>
    <lineage>
        <taxon>Bacteria</taxon>
        <taxon>Pseudomonadati</taxon>
        <taxon>Pseudomonadota</taxon>
        <taxon>Alphaproteobacteria</taxon>
        <taxon>Maricaulales</taxon>
        <taxon>Robiginitomaculaceae</taxon>
    </lineage>
</organism>
<dbReference type="InterPro" id="IPR029149">
    <property type="entry name" value="Creatin/AminoP/Spt16_N"/>
</dbReference>
<reference evidence="4 5" key="1">
    <citation type="submission" date="2018-10" db="EMBL/GenBank/DDBJ databases">
        <title>Genomic Encyclopedia of Type Strains, Phase IV (KMG-IV): sequencing the most valuable type-strain genomes for metagenomic binning, comparative biology and taxonomic classification.</title>
        <authorList>
            <person name="Goeker M."/>
        </authorList>
    </citation>
    <scope>NUCLEOTIDE SEQUENCE [LARGE SCALE GENOMIC DNA]</scope>
    <source>
        <strain evidence="4 5">DSM 22008</strain>
    </source>
</reference>
<feature type="signal peptide" evidence="1">
    <location>
        <begin position="1"/>
        <end position="22"/>
    </location>
</feature>
<dbReference type="SUPFAM" id="SSF53092">
    <property type="entry name" value="Creatinase/prolidase N-terminal domain"/>
    <property type="match status" value="1"/>
</dbReference>
<proteinExistence type="predicted"/>
<protein>
    <submittedName>
        <fullName evidence="4">Xaa-Pro dipeptidase</fullName>
    </submittedName>
</protein>
<dbReference type="Gene3D" id="3.40.350.10">
    <property type="entry name" value="Creatinase/prolidase N-terminal domain"/>
    <property type="match status" value="1"/>
</dbReference>
<keyword evidence="5" id="KW-1185">Reference proteome</keyword>
<dbReference type="RefSeq" id="WP_233345340.1">
    <property type="nucleotide sequence ID" value="NZ_RBII01000001.1"/>
</dbReference>
<dbReference type="InterPro" id="IPR000994">
    <property type="entry name" value="Pept_M24"/>
</dbReference>
<evidence type="ECO:0000313" key="4">
    <source>
        <dbReference type="EMBL" id="RKQ70966.1"/>
    </source>
</evidence>
<dbReference type="SUPFAM" id="SSF55920">
    <property type="entry name" value="Creatinase/aminopeptidase"/>
    <property type="match status" value="1"/>
</dbReference>
<evidence type="ECO:0000256" key="1">
    <source>
        <dbReference type="SAM" id="SignalP"/>
    </source>
</evidence>
<feature type="domain" description="Creatinase N-terminal" evidence="3">
    <location>
        <begin position="56"/>
        <end position="189"/>
    </location>
</feature>
<comment type="caution">
    <text evidence="4">The sequence shown here is derived from an EMBL/GenBank/DDBJ whole genome shotgun (WGS) entry which is preliminary data.</text>
</comment>
<gene>
    <name evidence="4" type="ORF">DES40_0273</name>
</gene>
<name>A0A420WJ51_9PROT</name>
<dbReference type="PANTHER" id="PTHR46112:SF3">
    <property type="entry name" value="AMINOPEPTIDASE YPDF"/>
    <property type="match status" value="1"/>
</dbReference>
<accession>A0A420WJ51</accession>
<sequence>MSLMTKRTVLTGLASLGGLSLAGCKPTPPSVTTSSLSLPNLAKHAVPISVAERKARIEKAQKLMQERGIGALIVEAGSSLVYFTGVRWWRSERFTGAVITADGGFSIITPFFEEPSIRESMTFGDDVRTWHEDESPFKRIIDYLKENKALDKPVAIEETTRNFITTGLKTENASVKLVSGQPITRGCRMYKSAAELSLMQTANDITLAAYRHIYPKVEVGMTRHDISKMMSEATVALGGTVQFSMALIGPSSAYPHGSGVEYTVKEGEIILMDCGASVHDYESDISRTWVMGDPTKEQRHVWDTVKRGQELALETAVLGTEAGRVDSAVRDYYTAQGFGPDYAAPGLTHRLGHGIGMDGHEPVNFVRGETTPLAPGMCFSNEPGLYLPEKFGVRLEDCLYMSAKGPVLFSPLSKSIDDPFGV</sequence>
<dbReference type="InterPro" id="IPR036005">
    <property type="entry name" value="Creatinase/aminopeptidase-like"/>
</dbReference>
<dbReference type="PROSITE" id="PS51257">
    <property type="entry name" value="PROKAR_LIPOPROTEIN"/>
    <property type="match status" value="1"/>
</dbReference>
<dbReference type="PANTHER" id="PTHR46112">
    <property type="entry name" value="AMINOPEPTIDASE"/>
    <property type="match status" value="1"/>
</dbReference>
<dbReference type="EMBL" id="RBII01000001">
    <property type="protein sequence ID" value="RKQ70966.1"/>
    <property type="molecule type" value="Genomic_DNA"/>
</dbReference>
<dbReference type="Gene3D" id="3.90.230.10">
    <property type="entry name" value="Creatinase/methionine aminopeptidase superfamily"/>
    <property type="match status" value="1"/>
</dbReference>
<evidence type="ECO:0000259" key="3">
    <source>
        <dbReference type="Pfam" id="PF01321"/>
    </source>
</evidence>
<dbReference type="InterPro" id="IPR000587">
    <property type="entry name" value="Creatinase_N"/>
</dbReference>
<feature type="domain" description="Peptidase M24" evidence="2">
    <location>
        <begin position="198"/>
        <end position="401"/>
    </location>
</feature>
<dbReference type="Pfam" id="PF00557">
    <property type="entry name" value="Peptidase_M24"/>
    <property type="match status" value="1"/>
</dbReference>
<dbReference type="InterPro" id="IPR050659">
    <property type="entry name" value="Peptidase_M24B"/>
</dbReference>
<dbReference type="FunCoup" id="A0A420WJ51">
    <property type="interactions" value="47"/>
</dbReference>
<evidence type="ECO:0000313" key="5">
    <source>
        <dbReference type="Proteomes" id="UP000282211"/>
    </source>
</evidence>
<dbReference type="InParanoid" id="A0A420WJ51"/>
<feature type="chain" id="PRO_5019174166" evidence="1">
    <location>
        <begin position="23"/>
        <end position="422"/>
    </location>
</feature>
<evidence type="ECO:0000259" key="2">
    <source>
        <dbReference type="Pfam" id="PF00557"/>
    </source>
</evidence>
<dbReference type="Proteomes" id="UP000282211">
    <property type="component" value="Unassembled WGS sequence"/>
</dbReference>